<dbReference type="AlphaFoldDB" id="A0A1A8XEX1"/>
<organism evidence="2 3">
    <name type="scientific">Plasmodium ovale curtisi</name>
    <dbReference type="NCBI Taxonomy" id="864141"/>
    <lineage>
        <taxon>Eukaryota</taxon>
        <taxon>Sar</taxon>
        <taxon>Alveolata</taxon>
        <taxon>Apicomplexa</taxon>
        <taxon>Aconoidasida</taxon>
        <taxon>Haemosporida</taxon>
        <taxon>Plasmodiidae</taxon>
        <taxon>Plasmodium</taxon>
        <taxon>Plasmodium (Plasmodium)</taxon>
    </lineage>
</organism>
<evidence type="ECO:0000313" key="1">
    <source>
        <dbReference type="EMBL" id="SBS93090.1"/>
    </source>
</evidence>
<accession>A0A1A8XEX1</accession>
<reference evidence="2" key="2">
    <citation type="submission" date="2016-05" db="EMBL/GenBank/DDBJ databases">
        <authorList>
            <person name="Lavstsen T."/>
            <person name="Jespersen J.S."/>
        </authorList>
    </citation>
    <scope>NUCLEOTIDE SEQUENCE [LARGE SCALE GENOMIC DNA]</scope>
</reference>
<proteinExistence type="predicted"/>
<dbReference type="EMBL" id="FLQV01003851">
    <property type="protein sequence ID" value="SBT02904.1"/>
    <property type="molecule type" value="Genomic_DNA"/>
</dbReference>
<dbReference type="EMBL" id="FLQU01001464">
    <property type="protein sequence ID" value="SBS93090.1"/>
    <property type="molecule type" value="Genomic_DNA"/>
</dbReference>
<dbReference type="Pfam" id="PF05795">
    <property type="entry name" value="Plasmodium_Vir"/>
    <property type="match status" value="2"/>
</dbReference>
<evidence type="ECO:0000313" key="4">
    <source>
        <dbReference type="Proteomes" id="UP000078560"/>
    </source>
</evidence>
<protein>
    <submittedName>
        <fullName evidence="2">PIR Superfamily Protein</fullName>
    </submittedName>
</protein>
<dbReference type="InterPro" id="IPR008780">
    <property type="entry name" value="Plasmodium_Vir"/>
</dbReference>
<evidence type="ECO:0000313" key="2">
    <source>
        <dbReference type="EMBL" id="SBT02904.1"/>
    </source>
</evidence>
<sequence>MGNCEDELKSLESFLEYSRFDASEAYDKKSSYCDNELTELYKSKHFYTFCYKFTRNFSNLVGKWNIHKYNNDSCEYLNYWTYYQLINNNFNVDENDLSKSQVIKDIKTLWNIYSEHFPDCKLKNYKMNTLHFKYMKELHDYSQNYLSIKEKRCLSNKSCKTCYCTYINGVVSVYSAVQEECQLPEDKELCTFFRAIEQEKNPTNLLHEMKCNEEGVDDFLPMTHQLPGGLDGRSYIDGEGDEESSLEGSPSRAGLNAGLSILGISIISFFLMYKFTPFQSWLHTVIRRLNRNKYFADREQTDEMLPYSSETEDADLQNTKLNISYNSSLNF</sequence>
<reference evidence="3 4" key="1">
    <citation type="submission" date="2016-05" db="EMBL/GenBank/DDBJ databases">
        <authorList>
            <person name="Naeem Raeece"/>
        </authorList>
    </citation>
    <scope>NUCLEOTIDE SEQUENCE [LARGE SCALE GENOMIC DNA]</scope>
</reference>
<dbReference type="Proteomes" id="UP000078546">
    <property type="component" value="Unassembled WGS sequence"/>
</dbReference>
<gene>
    <name evidence="2" type="ORF">POVCU1_081990</name>
    <name evidence="1" type="ORF">POVCU2_0078960</name>
</gene>
<evidence type="ECO:0000313" key="3">
    <source>
        <dbReference type="Proteomes" id="UP000078546"/>
    </source>
</evidence>
<name>A0A1A8XEX1_PLAOA</name>
<dbReference type="Proteomes" id="UP000078560">
    <property type="component" value="Unassembled WGS sequence"/>
</dbReference>